<dbReference type="PROSITE" id="PS00022">
    <property type="entry name" value="EGF_1"/>
    <property type="match status" value="3"/>
</dbReference>
<feature type="domain" description="EGF-like" evidence="9">
    <location>
        <begin position="460"/>
        <end position="496"/>
    </location>
</feature>
<feature type="transmembrane region" description="Helical" evidence="7">
    <location>
        <begin position="552"/>
        <end position="574"/>
    </location>
</feature>
<evidence type="ECO:0000256" key="6">
    <source>
        <dbReference type="PROSITE-ProRule" id="PRU00221"/>
    </source>
</evidence>
<accession>A0A813Q783</accession>
<dbReference type="OrthoDB" id="283575at2759"/>
<reference evidence="10" key="1">
    <citation type="submission" date="2021-02" db="EMBL/GenBank/DDBJ databases">
        <authorList>
            <person name="Nowell W R."/>
        </authorList>
    </citation>
    <scope>NUCLEOTIDE SEQUENCE</scope>
    <source>
        <strain evidence="10">Ploen Becks lab</strain>
    </source>
</reference>
<dbReference type="InterPro" id="IPR000742">
    <property type="entry name" value="EGF"/>
</dbReference>
<feature type="disulfide bond" evidence="5">
    <location>
        <begin position="486"/>
        <end position="495"/>
    </location>
</feature>
<dbReference type="EMBL" id="CAJNOC010000452">
    <property type="protein sequence ID" value="CAF0763229.1"/>
    <property type="molecule type" value="Genomic_DNA"/>
</dbReference>
<keyword evidence="11" id="KW-1185">Reference proteome</keyword>
<feature type="domain" description="EGF-like" evidence="9">
    <location>
        <begin position="498"/>
        <end position="534"/>
    </location>
</feature>
<comment type="caution">
    <text evidence="10">The sequence shown here is derived from an EMBL/GenBank/DDBJ whole genome shotgun (WGS) entry which is preliminary data.</text>
</comment>
<keyword evidence="1 5" id="KW-0245">EGF-like domain</keyword>
<dbReference type="Gene3D" id="2.130.10.10">
    <property type="entry name" value="YVTN repeat-like/Quinoprotein amine dehydrogenase"/>
    <property type="match status" value="2"/>
</dbReference>
<evidence type="ECO:0000256" key="2">
    <source>
        <dbReference type="ARBA" id="ARBA00022574"/>
    </source>
</evidence>
<keyword evidence="4 5" id="KW-1015">Disulfide bond</keyword>
<evidence type="ECO:0000256" key="8">
    <source>
        <dbReference type="SAM" id="SignalP"/>
    </source>
</evidence>
<evidence type="ECO:0000313" key="11">
    <source>
        <dbReference type="Proteomes" id="UP000663879"/>
    </source>
</evidence>
<feature type="domain" description="EGF-like" evidence="9">
    <location>
        <begin position="423"/>
        <end position="458"/>
    </location>
</feature>
<sequence length="599" mass="67017">MKLLLGALIICLFGDTQSQNILSSSKNTLVLSNFVNTSFKQVTFNLTIVSLEIVSSNFCATGHIDGTISLWNLLSLDIVLSSRNHFDQVSSIIKINDSVFVSASLDRTILFWNTTNLKVIKKWEDSDPIEILVYYNNRSLIMSTSFNGSGLLKARDISTGSIKFQKKFDSKITAFEKIPNGEYIIAYQNILEADSFFDRNQTAKTIKLESNIQSLKYVSYQQVACGFSTGQISIINSTSLSILENISAHSMNVTCFDILDNCLYSGSLDKSIMVWEMSIYPSSILTLNYHSDGLINIKVFEEVYETMDSNSSNATTGSSQYSQTTTSQTLYNNSSKIDDFIGEKELMEMSFFNSTTSTQITPNSNSSNATTGSSQYSQTIHQILYSSVGLVDIGYLTNIHQITYNINTLPISHVIDLLKQNIDSTFCLTNCSNRGSCILDANKYRCLCNQNFTGSFCQFDLRPCSSNPCLNKGNCSQNELSFSCTCSENFHGNFCEKERDLCQNETCSGNGICNYVNFEPKCKCFPMYEGLNCQIETNSRKLTQATIRTSSIIAILILAFLTLMLLISDFKTFFNKSIELNKKKKKSNDSKKIGPKYKN</sequence>
<dbReference type="InterPro" id="IPR019775">
    <property type="entry name" value="WD40_repeat_CS"/>
</dbReference>
<keyword evidence="8" id="KW-0732">Signal</keyword>
<dbReference type="SMART" id="SM00181">
    <property type="entry name" value="EGF"/>
    <property type="match status" value="3"/>
</dbReference>
<evidence type="ECO:0000256" key="4">
    <source>
        <dbReference type="ARBA" id="ARBA00023157"/>
    </source>
</evidence>
<protein>
    <recommendedName>
        <fullName evidence="9">EGF-like domain-containing protein</fullName>
    </recommendedName>
</protein>
<feature type="disulfide bond" evidence="5">
    <location>
        <begin position="448"/>
        <end position="457"/>
    </location>
</feature>
<dbReference type="InterPro" id="IPR001680">
    <property type="entry name" value="WD40_rpt"/>
</dbReference>
<feature type="chain" id="PRO_5032396946" description="EGF-like domain-containing protein" evidence="8">
    <location>
        <begin position="19"/>
        <end position="599"/>
    </location>
</feature>
<dbReference type="GO" id="GO:0005509">
    <property type="term" value="F:calcium ion binding"/>
    <property type="evidence" value="ECO:0007669"/>
    <property type="project" value="InterPro"/>
</dbReference>
<feature type="signal peptide" evidence="8">
    <location>
        <begin position="1"/>
        <end position="18"/>
    </location>
</feature>
<dbReference type="InterPro" id="IPR015943">
    <property type="entry name" value="WD40/YVTN_repeat-like_dom_sf"/>
</dbReference>
<dbReference type="Pfam" id="PF00008">
    <property type="entry name" value="EGF"/>
    <property type="match status" value="1"/>
</dbReference>
<dbReference type="SUPFAM" id="SSF50978">
    <property type="entry name" value="WD40 repeat-like"/>
    <property type="match status" value="1"/>
</dbReference>
<evidence type="ECO:0000256" key="3">
    <source>
        <dbReference type="ARBA" id="ARBA00022737"/>
    </source>
</evidence>
<dbReference type="CDD" id="cd00054">
    <property type="entry name" value="EGF_CA"/>
    <property type="match status" value="2"/>
</dbReference>
<dbReference type="PROSITE" id="PS50026">
    <property type="entry name" value="EGF_3"/>
    <property type="match status" value="3"/>
</dbReference>
<feature type="disulfide bond" evidence="5">
    <location>
        <begin position="427"/>
        <end position="437"/>
    </location>
</feature>
<dbReference type="InterPro" id="IPR051022">
    <property type="entry name" value="Notch_Cell-Fate_Det"/>
</dbReference>
<dbReference type="Gene3D" id="2.10.25.10">
    <property type="entry name" value="Laminin"/>
    <property type="match status" value="2"/>
</dbReference>
<dbReference type="SMART" id="SM00320">
    <property type="entry name" value="WD40"/>
    <property type="match status" value="4"/>
</dbReference>
<keyword evidence="3" id="KW-0677">Repeat</keyword>
<dbReference type="Pfam" id="PF00400">
    <property type="entry name" value="WD40"/>
    <property type="match status" value="1"/>
</dbReference>
<feature type="disulfide bond" evidence="5">
    <location>
        <begin position="524"/>
        <end position="533"/>
    </location>
</feature>
<dbReference type="PANTHER" id="PTHR24049">
    <property type="entry name" value="CRUMBS FAMILY MEMBER"/>
    <property type="match status" value="1"/>
</dbReference>
<evidence type="ECO:0000256" key="5">
    <source>
        <dbReference type="PROSITE-ProRule" id="PRU00076"/>
    </source>
</evidence>
<evidence type="ECO:0000313" key="10">
    <source>
        <dbReference type="EMBL" id="CAF0763229.1"/>
    </source>
</evidence>
<keyword evidence="7" id="KW-0472">Membrane</keyword>
<keyword evidence="2 6" id="KW-0853">WD repeat</keyword>
<dbReference type="Proteomes" id="UP000663879">
    <property type="component" value="Unassembled WGS sequence"/>
</dbReference>
<dbReference type="AlphaFoldDB" id="A0A813Q783"/>
<keyword evidence="7" id="KW-1133">Transmembrane helix</keyword>
<evidence type="ECO:0000259" key="9">
    <source>
        <dbReference type="PROSITE" id="PS50026"/>
    </source>
</evidence>
<dbReference type="PROSITE" id="PS50082">
    <property type="entry name" value="WD_REPEATS_2"/>
    <property type="match status" value="1"/>
</dbReference>
<dbReference type="PROSITE" id="PS00678">
    <property type="entry name" value="WD_REPEATS_1"/>
    <property type="match status" value="1"/>
</dbReference>
<feature type="repeat" description="WD" evidence="6">
    <location>
        <begin position="246"/>
        <end position="278"/>
    </location>
</feature>
<organism evidence="10 11">
    <name type="scientific">Brachionus calyciflorus</name>
    <dbReference type="NCBI Taxonomy" id="104777"/>
    <lineage>
        <taxon>Eukaryota</taxon>
        <taxon>Metazoa</taxon>
        <taxon>Spiralia</taxon>
        <taxon>Gnathifera</taxon>
        <taxon>Rotifera</taxon>
        <taxon>Eurotatoria</taxon>
        <taxon>Monogononta</taxon>
        <taxon>Pseudotrocha</taxon>
        <taxon>Ploima</taxon>
        <taxon>Brachionidae</taxon>
        <taxon>Brachionus</taxon>
    </lineage>
</organism>
<evidence type="ECO:0000256" key="7">
    <source>
        <dbReference type="SAM" id="Phobius"/>
    </source>
</evidence>
<dbReference type="SUPFAM" id="SSF57196">
    <property type="entry name" value="EGF/Laminin"/>
    <property type="match status" value="3"/>
</dbReference>
<dbReference type="InterPro" id="IPR036322">
    <property type="entry name" value="WD40_repeat_dom_sf"/>
</dbReference>
<dbReference type="SMART" id="SM00179">
    <property type="entry name" value="EGF_CA"/>
    <property type="match status" value="2"/>
</dbReference>
<keyword evidence="7" id="KW-0812">Transmembrane</keyword>
<proteinExistence type="predicted"/>
<gene>
    <name evidence="10" type="ORF">OXX778_LOCUS4546</name>
</gene>
<dbReference type="InterPro" id="IPR001881">
    <property type="entry name" value="EGF-like_Ca-bd_dom"/>
</dbReference>
<name>A0A813Q783_9BILA</name>
<comment type="caution">
    <text evidence="5">Lacks conserved residue(s) required for the propagation of feature annotation.</text>
</comment>
<evidence type="ECO:0000256" key="1">
    <source>
        <dbReference type="ARBA" id="ARBA00022536"/>
    </source>
</evidence>